<sequence>MSTLRIVTVCGMGFGTSLMLKIAVEGILRKHGLRAEVIAWDLGSVKGQPADVLVTSRDLERHLAGTPARLVLIDNLTDKAELEQKLLPVLQALQHDGGQHGM</sequence>
<dbReference type="EC" id="2.7.1.-" evidence="3"/>
<name>A0ABZ0QMB3_9FIRM</name>
<dbReference type="SUPFAM" id="SSF52794">
    <property type="entry name" value="PTS system IIB component-like"/>
    <property type="match status" value="1"/>
</dbReference>
<keyword evidence="1 3" id="KW-0808">Transferase</keyword>
<dbReference type="Proteomes" id="UP001304683">
    <property type="component" value="Chromosome"/>
</dbReference>
<feature type="domain" description="PTS EIIB type-2" evidence="2">
    <location>
        <begin position="4"/>
        <end position="94"/>
    </location>
</feature>
<keyword evidence="3" id="KW-0813">Transport</keyword>
<dbReference type="Pfam" id="PF02302">
    <property type="entry name" value="PTS_IIB"/>
    <property type="match status" value="1"/>
</dbReference>
<evidence type="ECO:0000313" key="3">
    <source>
        <dbReference type="EMBL" id="WPD18611.1"/>
    </source>
</evidence>
<gene>
    <name evidence="3" type="ORF">Q5761_09630</name>
</gene>
<reference evidence="3 4" key="1">
    <citation type="submission" date="2023-08" db="EMBL/GenBank/DDBJ databases">
        <title>Genome sequence of Thermaerobacter compostii strain Ins1, a spore-forming filamentous bacterium isolated from a deep geothermal reservoir.</title>
        <authorList>
            <person name="Bregnard D."/>
            <person name="Gonzalez D."/>
            <person name="Junier P."/>
        </authorList>
    </citation>
    <scope>NUCLEOTIDE SEQUENCE [LARGE SCALE GENOMIC DNA]</scope>
    <source>
        <strain evidence="3 4">Ins1</strain>
    </source>
</reference>
<accession>A0ABZ0QMB3</accession>
<keyword evidence="4" id="KW-1185">Reference proteome</keyword>
<evidence type="ECO:0000256" key="1">
    <source>
        <dbReference type="ARBA" id="ARBA00022679"/>
    </source>
</evidence>
<organism evidence="3 4">
    <name type="scientific">Thermaerobacter composti</name>
    <dbReference type="NCBI Taxonomy" id="554949"/>
    <lineage>
        <taxon>Bacteria</taxon>
        <taxon>Bacillati</taxon>
        <taxon>Bacillota</taxon>
        <taxon>Clostridia</taxon>
        <taxon>Eubacteriales</taxon>
        <taxon>Clostridiales Family XVII. Incertae Sedis</taxon>
        <taxon>Thermaerobacter</taxon>
    </lineage>
</organism>
<dbReference type="CDD" id="cd05563">
    <property type="entry name" value="PTS_IIB_ascorbate"/>
    <property type="match status" value="1"/>
</dbReference>
<evidence type="ECO:0000259" key="2">
    <source>
        <dbReference type="PROSITE" id="PS51099"/>
    </source>
</evidence>
<dbReference type="PROSITE" id="PS51099">
    <property type="entry name" value="PTS_EIIB_TYPE_2"/>
    <property type="match status" value="1"/>
</dbReference>
<dbReference type="InterPro" id="IPR036095">
    <property type="entry name" value="PTS_EIIB-like_sf"/>
</dbReference>
<evidence type="ECO:0000313" key="4">
    <source>
        <dbReference type="Proteomes" id="UP001304683"/>
    </source>
</evidence>
<dbReference type="Gene3D" id="3.40.50.2300">
    <property type="match status" value="1"/>
</dbReference>
<dbReference type="InterPro" id="IPR013011">
    <property type="entry name" value="PTS_EIIB_2"/>
</dbReference>
<dbReference type="EMBL" id="CP132508">
    <property type="protein sequence ID" value="WPD18611.1"/>
    <property type="molecule type" value="Genomic_DNA"/>
</dbReference>
<proteinExistence type="predicted"/>
<dbReference type="InterPro" id="IPR003501">
    <property type="entry name" value="PTS_EIIB_2/3"/>
</dbReference>
<dbReference type="RefSeq" id="WP_318750430.1">
    <property type="nucleotide sequence ID" value="NZ_CP132508.1"/>
</dbReference>
<protein>
    <submittedName>
        <fullName evidence="3">PTS sugar transporter subunit IIB</fullName>
        <ecNumber evidence="3">2.7.1.-</ecNumber>
    </submittedName>
</protein>
<keyword evidence="3" id="KW-0762">Sugar transport</keyword>
<dbReference type="GO" id="GO:0016740">
    <property type="term" value="F:transferase activity"/>
    <property type="evidence" value="ECO:0007669"/>
    <property type="project" value="UniProtKB-KW"/>
</dbReference>